<name>A0ABX0FBC2_9BACL</name>
<feature type="domain" description="Peptidase M10 metallopeptidase" evidence="6">
    <location>
        <begin position="113"/>
        <end position="188"/>
    </location>
</feature>
<evidence type="ECO:0000256" key="3">
    <source>
        <dbReference type="ARBA" id="ARBA00022801"/>
    </source>
</evidence>
<dbReference type="InterPro" id="IPR024079">
    <property type="entry name" value="MetalloPept_cat_dom_sf"/>
</dbReference>
<keyword evidence="8" id="KW-1185">Reference proteome</keyword>
<comment type="caution">
    <text evidence="7">The sequence shown here is derived from an EMBL/GenBank/DDBJ whole genome shotgun (WGS) entry which is preliminary data.</text>
</comment>
<keyword evidence="5" id="KW-0732">Signal</keyword>
<dbReference type="Gene3D" id="3.40.390.10">
    <property type="entry name" value="Collagenase (Catalytic Domain)"/>
    <property type="match status" value="1"/>
</dbReference>
<gene>
    <name evidence="7" type="ORF">GYN08_18395</name>
</gene>
<protein>
    <recommendedName>
        <fullName evidence="6">Peptidase M10 metallopeptidase domain-containing protein</fullName>
    </recommendedName>
</protein>
<keyword evidence="1" id="KW-0645">Protease</keyword>
<evidence type="ECO:0000256" key="4">
    <source>
        <dbReference type="ARBA" id="ARBA00022833"/>
    </source>
</evidence>
<evidence type="ECO:0000313" key="7">
    <source>
        <dbReference type="EMBL" id="NGZ77265.1"/>
    </source>
</evidence>
<evidence type="ECO:0000256" key="2">
    <source>
        <dbReference type="ARBA" id="ARBA00022723"/>
    </source>
</evidence>
<keyword evidence="4" id="KW-0862">Zinc</keyword>
<keyword evidence="3" id="KW-0378">Hydrolase</keyword>
<evidence type="ECO:0000256" key="1">
    <source>
        <dbReference type="ARBA" id="ARBA00022670"/>
    </source>
</evidence>
<dbReference type="RefSeq" id="WP_166277342.1">
    <property type="nucleotide sequence ID" value="NZ_JAAFGS010000007.1"/>
</dbReference>
<feature type="chain" id="PRO_5047504433" description="Peptidase M10 metallopeptidase domain-containing protein" evidence="5">
    <location>
        <begin position="28"/>
        <end position="199"/>
    </location>
</feature>
<proteinExistence type="predicted"/>
<sequence>MKKIIKKALVTIAAATLLFSASSSTYAYTLFGGRWVTSLSGSTAPDLHVYLDPTVSSYGYSGVSKTGYLSWNGISSHMKTAGTTTASAADVKVYAGDLHTTDWADTYNYTHISGKNQSWTGVYAYSRVRINNPELKTENPVLREKVMIHEFGHVMGLARVTDESTKAIMRQGDNKYYTLQTDDKNGLKAYTEIKGVLSI</sequence>
<evidence type="ECO:0000259" key="6">
    <source>
        <dbReference type="Pfam" id="PF00413"/>
    </source>
</evidence>
<dbReference type="InterPro" id="IPR001818">
    <property type="entry name" value="Pept_M10_metallopeptidase"/>
</dbReference>
<organism evidence="7 8">
    <name type="scientific">Saccharibacillus alkalitolerans</name>
    <dbReference type="NCBI Taxonomy" id="2705290"/>
    <lineage>
        <taxon>Bacteria</taxon>
        <taxon>Bacillati</taxon>
        <taxon>Bacillota</taxon>
        <taxon>Bacilli</taxon>
        <taxon>Bacillales</taxon>
        <taxon>Paenibacillaceae</taxon>
        <taxon>Saccharibacillus</taxon>
    </lineage>
</organism>
<keyword evidence="2" id="KW-0479">Metal-binding</keyword>
<reference evidence="7 8" key="1">
    <citation type="submission" date="2020-01" db="EMBL/GenBank/DDBJ databases">
        <title>Polyphasic characterisation and genomic insights into a novel alkali tolerant bacterium VR-M41.</title>
        <authorList>
            <person name="Vemuluri V.R."/>
        </authorList>
    </citation>
    <scope>NUCLEOTIDE SEQUENCE [LARGE SCALE GENOMIC DNA]</scope>
    <source>
        <strain evidence="7 8">VR-M41</strain>
    </source>
</reference>
<dbReference type="EMBL" id="JAAFGS010000007">
    <property type="protein sequence ID" value="NGZ77265.1"/>
    <property type="molecule type" value="Genomic_DNA"/>
</dbReference>
<dbReference type="Proteomes" id="UP000800303">
    <property type="component" value="Unassembled WGS sequence"/>
</dbReference>
<dbReference type="SUPFAM" id="SSF55486">
    <property type="entry name" value="Metalloproteases ('zincins'), catalytic domain"/>
    <property type="match status" value="1"/>
</dbReference>
<evidence type="ECO:0000313" key="8">
    <source>
        <dbReference type="Proteomes" id="UP000800303"/>
    </source>
</evidence>
<evidence type="ECO:0000256" key="5">
    <source>
        <dbReference type="SAM" id="SignalP"/>
    </source>
</evidence>
<dbReference type="Pfam" id="PF00413">
    <property type="entry name" value="Peptidase_M10"/>
    <property type="match status" value="1"/>
</dbReference>
<accession>A0ABX0FBC2</accession>
<feature type="signal peptide" evidence="5">
    <location>
        <begin position="1"/>
        <end position="27"/>
    </location>
</feature>